<dbReference type="PATRIC" id="fig|700597.3.peg.2069"/>
<dbReference type="AlphaFoldDB" id="G2G9E2"/>
<dbReference type="SUPFAM" id="SSF47336">
    <property type="entry name" value="ACP-like"/>
    <property type="match status" value="1"/>
</dbReference>
<evidence type="ECO:0000313" key="1">
    <source>
        <dbReference type="EMBL" id="EGX59857.1"/>
    </source>
</evidence>
<organism evidence="1 2">
    <name type="scientific">Streptomyces zinciresistens K42</name>
    <dbReference type="NCBI Taxonomy" id="700597"/>
    <lineage>
        <taxon>Bacteria</taxon>
        <taxon>Bacillati</taxon>
        <taxon>Actinomycetota</taxon>
        <taxon>Actinomycetes</taxon>
        <taxon>Kitasatosporales</taxon>
        <taxon>Streptomycetaceae</taxon>
        <taxon>Streptomyces</taxon>
    </lineage>
</organism>
<protein>
    <recommendedName>
        <fullName evidence="3">Carrier domain-containing protein</fullName>
    </recommendedName>
</protein>
<accession>G2G9E2</accession>
<dbReference type="OrthoDB" id="3396741at2"/>
<name>G2G9E2_9ACTN</name>
<gene>
    <name evidence="1" type="ORF">SZN_10613</name>
</gene>
<proteinExistence type="predicted"/>
<reference evidence="1 2" key="1">
    <citation type="submission" date="2011-08" db="EMBL/GenBank/DDBJ databases">
        <authorList>
            <person name="Lin Y."/>
            <person name="Hao X."/>
            <person name="Johnstone L."/>
            <person name="Miller S.J."/>
            <person name="Wei G."/>
            <person name="Rensing C."/>
        </authorList>
    </citation>
    <scope>NUCLEOTIDE SEQUENCE [LARGE SCALE GENOMIC DNA]</scope>
    <source>
        <strain evidence="1 2">K42</strain>
    </source>
</reference>
<comment type="caution">
    <text evidence="1">The sequence shown here is derived from an EMBL/GenBank/DDBJ whole genome shotgun (WGS) entry which is preliminary data.</text>
</comment>
<dbReference type="Gene3D" id="1.10.1200.10">
    <property type="entry name" value="ACP-like"/>
    <property type="match status" value="1"/>
</dbReference>
<sequence>MTDAQHVVSRGEFDAEFAAFVGGLGDGRTMTGVGGDDNLFDAGVLDSFSVIKLIALIENLVGRPIDLEQATIDIFATTDRIYGTFVGPGPANGAGGQN</sequence>
<dbReference type="InterPro" id="IPR036736">
    <property type="entry name" value="ACP-like_sf"/>
</dbReference>
<evidence type="ECO:0000313" key="2">
    <source>
        <dbReference type="Proteomes" id="UP000004217"/>
    </source>
</evidence>
<dbReference type="Proteomes" id="UP000004217">
    <property type="component" value="Unassembled WGS sequence"/>
</dbReference>
<keyword evidence="2" id="KW-1185">Reference proteome</keyword>
<dbReference type="EMBL" id="AGBF01000023">
    <property type="protein sequence ID" value="EGX59857.1"/>
    <property type="molecule type" value="Genomic_DNA"/>
</dbReference>
<evidence type="ECO:0008006" key="3">
    <source>
        <dbReference type="Google" id="ProtNLM"/>
    </source>
</evidence>
<dbReference type="RefSeq" id="WP_007494094.1">
    <property type="nucleotide sequence ID" value="NZ_AGBF01000023.1"/>
</dbReference>